<evidence type="ECO:0000256" key="6">
    <source>
        <dbReference type="SAM" id="Phobius"/>
    </source>
</evidence>
<dbReference type="EMBL" id="LKEB01000028">
    <property type="protein sequence ID" value="ROW10728.1"/>
    <property type="molecule type" value="Genomic_DNA"/>
</dbReference>
<name>A0A423X4B5_9PEZI</name>
<dbReference type="Proteomes" id="UP000285146">
    <property type="component" value="Unassembled WGS sequence"/>
</dbReference>
<keyword evidence="4 6" id="KW-0472">Membrane</keyword>
<dbReference type="PANTHER" id="PTHR33048">
    <property type="entry name" value="PTH11-LIKE INTEGRAL MEMBRANE PROTEIN (AFU_ORTHOLOGUE AFUA_5G11245)"/>
    <property type="match status" value="1"/>
</dbReference>
<feature type="transmembrane region" description="Helical" evidence="6">
    <location>
        <begin position="139"/>
        <end position="158"/>
    </location>
</feature>
<dbReference type="Pfam" id="PF20684">
    <property type="entry name" value="Fung_rhodopsin"/>
    <property type="match status" value="1"/>
</dbReference>
<feature type="transmembrane region" description="Helical" evidence="6">
    <location>
        <begin position="170"/>
        <end position="203"/>
    </location>
</feature>
<dbReference type="GO" id="GO:0016020">
    <property type="term" value="C:membrane"/>
    <property type="evidence" value="ECO:0007669"/>
    <property type="project" value="UniProtKB-SubCell"/>
</dbReference>
<keyword evidence="3 6" id="KW-1133">Transmembrane helix</keyword>
<evidence type="ECO:0000256" key="2">
    <source>
        <dbReference type="ARBA" id="ARBA00022692"/>
    </source>
</evidence>
<comment type="subcellular location">
    <subcellularLocation>
        <location evidence="1">Membrane</location>
        <topology evidence="1">Multi-pass membrane protein</topology>
    </subcellularLocation>
</comment>
<accession>A0A423X4B5</accession>
<dbReference type="InterPro" id="IPR049326">
    <property type="entry name" value="Rhodopsin_dom_fungi"/>
</dbReference>
<feature type="transmembrane region" description="Helical" evidence="6">
    <location>
        <begin position="247"/>
        <end position="268"/>
    </location>
</feature>
<organism evidence="8 9">
    <name type="scientific">Cytospora leucostoma</name>
    <dbReference type="NCBI Taxonomy" id="1230097"/>
    <lineage>
        <taxon>Eukaryota</taxon>
        <taxon>Fungi</taxon>
        <taxon>Dikarya</taxon>
        <taxon>Ascomycota</taxon>
        <taxon>Pezizomycotina</taxon>
        <taxon>Sordariomycetes</taxon>
        <taxon>Sordariomycetidae</taxon>
        <taxon>Diaporthales</taxon>
        <taxon>Cytosporaceae</taxon>
        <taxon>Cytospora</taxon>
    </lineage>
</organism>
<comment type="caution">
    <text evidence="8">The sequence shown here is derived from an EMBL/GenBank/DDBJ whole genome shotgun (WGS) entry which is preliminary data.</text>
</comment>
<dbReference type="OrthoDB" id="444631at2759"/>
<dbReference type="InterPro" id="IPR052337">
    <property type="entry name" value="SAT4-like"/>
</dbReference>
<evidence type="ECO:0000313" key="9">
    <source>
        <dbReference type="Proteomes" id="UP000285146"/>
    </source>
</evidence>
<keyword evidence="2 6" id="KW-0812">Transmembrane</keyword>
<evidence type="ECO:0000256" key="1">
    <source>
        <dbReference type="ARBA" id="ARBA00004141"/>
    </source>
</evidence>
<evidence type="ECO:0000256" key="3">
    <source>
        <dbReference type="ARBA" id="ARBA00022989"/>
    </source>
</evidence>
<comment type="similarity">
    <text evidence="5">Belongs to the SAT4 family.</text>
</comment>
<proteinExistence type="inferred from homology"/>
<feature type="transmembrane region" description="Helical" evidence="6">
    <location>
        <begin position="38"/>
        <end position="59"/>
    </location>
</feature>
<dbReference type="AlphaFoldDB" id="A0A423X4B5"/>
<dbReference type="InParanoid" id="A0A423X4B5"/>
<dbReference type="PANTHER" id="PTHR33048:SF47">
    <property type="entry name" value="INTEGRAL MEMBRANE PROTEIN-RELATED"/>
    <property type="match status" value="1"/>
</dbReference>
<evidence type="ECO:0000313" key="8">
    <source>
        <dbReference type="EMBL" id="ROW10728.1"/>
    </source>
</evidence>
<evidence type="ECO:0000259" key="7">
    <source>
        <dbReference type="Pfam" id="PF20684"/>
    </source>
</evidence>
<reference evidence="8 9" key="1">
    <citation type="submission" date="2015-09" db="EMBL/GenBank/DDBJ databases">
        <title>Host preference determinants of Valsa canker pathogens revealed by comparative genomics.</title>
        <authorList>
            <person name="Yin Z."/>
            <person name="Huang L."/>
        </authorList>
    </citation>
    <scope>NUCLEOTIDE SEQUENCE [LARGE SCALE GENOMIC DNA]</scope>
    <source>
        <strain evidence="8 9">SXYLt</strain>
    </source>
</reference>
<dbReference type="STRING" id="1230097.A0A423X4B5"/>
<feature type="domain" description="Rhodopsin" evidence="7">
    <location>
        <begin position="104"/>
        <end position="284"/>
    </location>
</feature>
<protein>
    <recommendedName>
        <fullName evidence="7">Rhodopsin domain-containing protein</fullName>
    </recommendedName>
</protein>
<evidence type="ECO:0000256" key="4">
    <source>
        <dbReference type="ARBA" id="ARBA00023136"/>
    </source>
</evidence>
<sequence length="303" mass="33653">MSSGTSSSGYSLDKIPVQQPPAGQTSNFVNPPSLGPEVITVDAVFTSIMLVIVMLRTFVRWKWVQVWELSDYWIGGTHGYGYFRYTSHFEAGLSRNTDLSFFFFCSGIKEAGYGRHMWDVPVSWVLNNRNVRLMSSNGIIFPITIFFAKASILLLYLRIFGVNRWLRTTIYIGITLLAIFYTAMACAGIVGVVQCVGLAAASIQFCSDIGGPIQLAQSAFNVITDVWILILPMPLVLKLQMPRARKIGLLAVFAVGSVACGASMTRLIEFAIRYHSKDNFWDHAIDSEVSFFTAKTTRILGIV</sequence>
<gene>
    <name evidence="8" type="ORF">VPNG_05124</name>
</gene>
<keyword evidence="9" id="KW-1185">Reference proteome</keyword>
<evidence type="ECO:0000256" key="5">
    <source>
        <dbReference type="ARBA" id="ARBA00038359"/>
    </source>
</evidence>